<accession>A0AAU0EYJ0</accession>
<dbReference type="SUPFAM" id="SSF47413">
    <property type="entry name" value="lambda repressor-like DNA-binding domains"/>
    <property type="match status" value="1"/>
</dbReference>
<dbReference type="InterPro" id="IPR010982">
    <property type="entry name" value="Lambda_DNA-bd_dom_sf"/>
</dbReference>
<evidence type="ECO:0000313" key="2">
    <source>
        <dbReference type="Proteomes" id="UP001432059"/>
    </source>
</evidence>
<organism evidence="1 2">
    <name type="scientific">Bergeyella porcorum</name>
    <dbReference type="NCBI Taxonomy" id="1735111"/>
    <lineage>
        <taxon>Bacteria</taxon>
        <taxon>Pseudomonadati</taxon>
        <taxon>Bacteroidota</taxon>
        <taxon>Flavobacteriia</taxon>
        <taxon>Flavobacteriales</taxon>
        <taxon>Weeksellaceae</taxon>
        <taxon>Bergeyella</taxon>
    </lineage>
</organism>
<dbReference type="EMBL" id="CP136426">
    <property type="protein sequence ID" value="WOC50669.1"/>
    <property type="molecule type" value="Genomic_DNA"/>
</dbReference>
<dbReference type="Proteomes" id="UP001432059">
    <property type="component" value="Chromosome"/>
</dbReference>
<sequence length="84" mass="10093">MFPEPEFKIKPVVFSLNVNTINEVWISEKMKEFGIKVNDLEKQIAIDKSSLSLFLSGKRKMNKSVKALFYYYFLTYELNRDFRW</sequence>
<proteinExistence type="predicted"/>
<evidence type="ECO:0008006" key="3">
    <source>
        <dbReference type="Google" id="ProtNLM"/>
    </source>
</evidence>
<keyword evidence="2" id="KW-1185">Reference proteome</keyword>
<protein>
    <recommendedName>
        <fullName evidence="3">XRE family transcriptional regulator</fullName>
    </recommendedName>
</protein>
<dbReference type="AlphaFoldDB" id="A0AAU0EYJ0"/>
<dbReference type="KEGG" id="bpor:BPO_0022"/>
<reference evidence="1" key="1">
    <citation type="submission" date="2023-10" db="EMBL/GenBank/DDBJ databases">
        <title>Characterization and whole genome sequencing of a novel strain of Bergeyella porcorum QD2021 isolated from pig.</title>
        <authorList>
            <person name="Liu G."/>
            <person name="Chen C."/>
            <person name="Han X."/>
        </authorList>
    </citation>
    <scope>NUCLEOTIDE SEQUENCE</scope>
    <source>
        <strain evidence="1">QD2021</strain>
    </source>
</reference>
<name>A0AAU0EYJ0_9FLAO</name>
<evidence type="ECO:0000313" key="1">
    <source>
        <dbReference type="EMBL" id="WOC50669.1"/>
    </source>
</evidence>
<dbReference type="GO" id="GO:0003677">
    <property type="term" value="F:DNA binding"/>
    <property type="evidence" value="ECO:0007669"/>
    <property type="project" value="InterPro"/>
</dbReference>
<gene>
    <name evidence="1" type="ORF">BPO_0022</name>
</gene>